<organism evidence="4">
    <name type="scientific">Echinostoma caproni</name>
    <dbReference type="NCBI Taxonomy" id="27848"/>
    <lineage>
        <taxon>Eukaryota</taxon>
        <taxon>Metazoa</taxon>
        <taxon>Spiralia</taxon>
        <taxon>Lophotrochozoa</taxon>
        <taxon>Platyhelminthes</taxon>
        <taxon>Trematoda</taxon>
        <taxon>Digenea</taxon>
        <taxon>Plagiorchiida</taxon>
        <taxon>Echinostomata</taxon>
        <taxon>Echinostomatoidea</taxon>
        <taxon>Echinostomatidae</taxon>
        <taxon>Echinostoma</taxon>
    </lineage>
</organism>
<evidence type="ECO:0000313" key="2">
    <source>
        <dbReference type="EMBL" id="VDP67717.1"/>
    </source>
</evidence>
<dbReference type="OrthoDB" id="6041373at2759"/>
<feature type="region of interest" description="Disordered" evidence="1">
    <location>
        <begin position="52"/>
        <end position="74"/>
    </location>
</feature>
<sequence length="199" mass="23016">MPLSVPDVKRLDVMLGVGNIDLRLLHVFTSLETRKSPHQNWTIHRDDPSSWRGSVYHNSSGQRTDPTGSNEFALPPLELWDEPQRNWRRTYTPRPSVPDRTRYSHQPYAVTPRHTIRMTPAPRVPPNRPAYNSFPPWYADKYRRMPRDESDGGTSGTITMSGVSRLPWNYQPRCRSCGRPMLQDSFCSDDFGKWCTNSV</sequence>
<evidence type="ECO:0000313" key="4">
    <source>
        <dbReference type="WBParaSite" id="ECPE_0000289001-mRNA-1"/>
    </source>
</evidence>
<dbReference type="Proteomes" id="UP000272942">
    <property type="component" value="Unassembled WGS sequence"/>
</dbReference>
<keyword evidence="3" id="KW-1185">Reference proteome</keyword>
<gene>
    <name evidence="2" type="ORF">ECPE_LOCUS2887</name>
</gene>
<reference evidence="2 3" key="2">
    <citation type="submission" date="2018-11" db="EMBL/GenBank/DDBJ databases">
        <authorList>
            <consortium name="Pathogen Informatics"/>
        </authorList>
    </citation>
    <scope>NUCLEOTIDE SEQUENCE [LARGE SCALE GENOMIC DNA]</scope>
    <source>
        <strain evidence="2 3">Egypt</strain>
    </source>
</reference>
<name>A0A183A7F2_9TREM</name>
<reference evidence="4" key="1">
    <citation type="submission" date="2016-06" db="UniProtKB">
        <authorList>
            <consortium name="WormBaseParasite"/>
        </authorList>
    </citation>
    <scope>IDENTIFICATION</scope>
</reference>
<dbReference type="EMBL" id="UZAN01039928">
    <property type="protein sequence ID" value="VDP67717.1"/>
    <property type="molecule type" value="Genomic_DNA"/>
</dbReference>
<accession>A0A183A7F2</accession>
<feature type="compositionally biased region" description="Polar residues" evidence="1">
    <location>
        <begin position="56"/>
        <end position="70"/>
    </location>
</feature>
<proteinExistence type="predicted"/>
<protein>
    <submittedName>
        <fullName evidence="4">LITAF domain-containing protein</fullName>
    </submittedName>
</protein>
<dbReference type="AlphaFoldDB" id="A0A183A7F2"/>
<dbReference type="WBParaSite" id="ECPE_0000289001-mRNA-1">
    <property type="protein sequence ID" value="ECPE_0000289001-mRNA-1"/>
    <property type="gene ID" value="ECPE_0000289001"/>
</dbReference>
<evidence type="ECO:0000313" key="3">
    <source>
        <dbReference type="Proteomes" id="UP000272942"/>
    </source>
</evidence>
<evidence type="ECO:0000256" key="1">
    <source>
        <dbReference type="SAM" id="MobiDB-lite"/>
    </source>
</evidence>